<reference evidence="2" key="1">
    <citation type="submission" date="2021-06" db="EMBL/GenBank/DDBJ databases">
        <authorList>
            <person name="Kallberg Y."/>
            <person name="Tangrot J."/>
            <person name="Rosling A."/>
        </authorList>
    </citation>
    <scope>NUCLEOTIDE SEQUENCE</scope>
    <source>
        <strain evidence="2">87-6 pot B 2015</strain>
    </source>
</reference>
<feature type="compositionally biased region" description="Basic residues" evidence="1">
    <location>
        <begin position="32"/>
        <end position="42"/>
    </location>
</feature>
<evidence type="ECO:0000256" key="1">
    <source>
        <dbReference type="SAM" id="MobiDB-lite"/>
    </source>
</evidence>
<accession>A0A9N9I4Y4</accession>
<keyword evidence="3" id="KW-1185">Reference proteome</keyword>
<gene>
    <name evidence="2" type="ORF">FMOSSE_LOCUS14892</name>
</gene>
<organism evidence="2 3">
    <name type="scientific">Funneliformis mosseae</name>
    <name type="common">Endomycorrhizal fungus</name>
    <name type="synonym">Glomus mosseae</name>
    <dbReference type="NCBI Taxonomy" id="27381"/>
    <lineage>
        <taxon>Eukaryota</taxon>
        <taxon>Fungi</taxon>
        <taxon>Fungi incertae sedis</taxon>
        <taxon>Mucoromycota</taxon>
        <taxon>Glomeromycotina</taxon>
        <taxon>Glomeromycetes</taxon>
        <taxon>Glomerales</taxon>
        <taxon>Glomeraceae</taxon>
        <taxon>Funneliformis</taxon>
    </lineage>
</organism>
<dbReference type="Proteomes" id="UP000789375">
    <property type="component" value="Unassembled WGS sequence"/>
</dbReference>
<sequence length="58" mass="6909">NDNKENEKCDIDGKRIVAEETHEEFLAYDQNKKHRRQSKVAKKTNEEREAYLVTEEEA</sequence>
<comment type="caution">
    <text evidence="2">The sequence shown here is derived from an EMBL/GenBank/DDBJ whole genome shotgun (WGS) entry which is preliminary data.</text>
</comment>
<protein>
    <submittedName>
        <fullName evidence="2">3707_t:CDS:1</fullName>
    </submittedName>
</protein>
<dbReference type="EMBL" id="CAJVPP010013049">
    <property type="protein sequence ID" value="CAG8719606.1"/>
    <property type="molecule type" value="Genomic_DNA"/>
</dbReference>
<proteinExistence type="predicted"/>
<feature type="non-terminal residue" evidence="2">
    <location>
        <position position="1"/>
    </location>
</feature>
<evidence type="ECO:0000313" key="2">
    <source>
        <dbReference type="EMBL" id="CAG8719606.1"/>
    </source>
</evidence>
<name>A0A9N9I4Y4_FUNMO</name>
<feature type="region of interest" description="Disordered" evidence="1">
    <location>
        <begin position="30"/>
        <end position="58"/>
    </location>
</feature>
<evidence type="ECO:0000313" key="3">
    <source>
        <dbReference type="Proteomes" id="UP000789375"/>
    </source>
</evidence>
<dbReference type="AlphaFoldDB" id="A0A9N9I4Y4"/>